<proteinExistence type="predicted"/>
<protein>
    <recommendedName>
        <fullName evidence="5">BRO domain-containing protein 1</fullName>
    </recommendedName>
</protein>
<keyword evidence="10" id="KW-1185">Reference proteome</keyword>
<evidence type="ECO:0000256" key="7">
    <source>
        <dbReference type="SAM" id="MobiDB-lite"/>
    </source>
</evidence>
<dbReference type="Pfam" id="PF03097">
    <property type="entry name" value="BRO1"/>
    <property type="match status" value="1"/>
</dbReference>
<evidence type="ECO:0000256" key="6">
    <source>
        <dbReference type="SAM" id="Coils"/>
    </source>
</evidence>
<gene>
    <name evidence="9" type="primary">BRO1_1</name>
    <name evidence="9" type="ORF">SEPCBS119000_000355</name>
</gene>
<comment type="caution">
    <text evidence="9">The sequence shown here is derived from an EMBL/GenBank/DDBJ whole genome shotgun (WGS) entry which is preliminary data.</text>
</comment>
<organism evidence="9 10">
    <name type="scientific">Sporothrix epigloea</name>
    <dbReference type="NCBI Taxonomy" id="1892477"/>
    <lineage>
        <taxon>Eukaryota</taxon>
        <taxon>Fungi</taxon>
        <taxon>Dikarya</taxon>
        <taxon>Ascomycota</taxon>
        <taxon>Pezizomycotina</taxon>
        <taxon>Sordariomycetes</taxon>
        <taxon>Sordariomycetidae</taxon>
        <taxon>Ophiostomatales</taxon>
        <taxon>Ophiostomataceae</taxon>
        <taxon>Sporothrix</taxon>
    </lineage>
</organism>
<dbReference type="InterPro" id="IPR038499">
    <property type="entry name" value="BRO1_sf"/>
</dbReference>
<evidence type="ECO:0000256" key="1">
    <source>
        <dbReference type="ARBA" id="ARBA00004177"/>
    </source>
</evidence>
<accession>A0ABP0D751</accession>
<dbReference type="PANTHER" id="PTHR23030:SF30">
    <property type="entry name" value="TYROSINE-PROTEIN PHOSPHATASE NON-RECEPTOR TYPE 23"/>
    <property type="match status" value="1"/>
</dbReference>
<feature type="compositionally biased region" description="Low complexity" evidence="7">
    <location>
        <begin position="771"/>
        <end position="787"/>
    </location>
</feature>
<dbReference type="Pfam" id="PF13949">
    <property type="entry name" value="ALIX_LYPXL_bnd"/>
    <property type="match status" value="1"/>
</dbReference>
<dbReference type="PANTHER" id="PTHR23030">
    <property type="entry name" value="PCD6 INTERACTING PROTEIN-RELATED"/>
    <property type="match status" value="1"/>
</dbReference>
<dbReference type="InterPro" id="IPR025304">
    <property type="entry name" value="ALIX_V_dom"/>
</dbReference>
<feature type="compositionally biased region" description="Pro residues" evidence="7">
    <location>
        <begin position="898"/>
        <end position="910"/>
    </location>
</feature>
<evidence type="ECO:0000256" key="5">
    <source>
        <dbReference type="ARBA" id="ARBA00041284"/>
    </source>
</evidence>
<feature type="compositionally biased region" description="Polar residues" evidence="7">
    <location>
        <begin position="870"/>
        <end position="881"/>
    </location>
</feature>
<keyword evidence="6" id="KW-0175">Coiled coil</keyword>
<evidence type="ECO:0000256" key="3">
    <source>
        <dbReference type="ARBA" id="ARBA00022490"/>
    </source>
</evidence>
<dbReference type="Proteomes" id="UP001642502">
    <property type="component" value="Unassembled WGS sequence"/>
</dbReference>
<dbReference type="PROSITE" id="PS51180">
    <property type="entry name" value="BRO1"/>
    <property type="match status" value="1"/>
</dbReference>
<reference evidence="9 10" key="1">
    <citation type="submission" date="2024-01" db="EMBL/GenBank/DDBJ databases">
        <authorList>
            <person name="Allen C."/>
            <person name="Tagirdzhanova G."/>
        </authorList>
    </citation>
    <scope>NUCLEOTIDE SEQUENCE [LARGE SCALE GENOMIC DNA]</scope>
    <source>
        <strain evidence="9 10">CBS 119000</strain>
    </source>
</reference>
<feature type="domain" description="BRO1" evidence="8">
    <location>
        <begin position="5"/>
        <end position="375"/>
    </location>
</feature>
<feature type="compositionally biased region" description="Polar residues" evidence="7">
    <location>
        <begin position="757"/>
        <end position="770"/>
    </location>
</feature>
<keyword evidence="3" id="KW-0963">Cytoplasm</keyword>
<name>A0ABP0D751_9PEZI</name>
<sequence>MVQAPMISVPLKTTSEIDWVAPLKNYIRETYGDDPERYAEECATLNRLRQDMRGAGKDSNSGRDLLYRYYGQLELLDLRFPVDEQHIRISFTWVDAFNRSEESGLKTAYHSFQASAGMFTYINENFLHAPSADLSRDTVKTLISIMLAQAQEVFLEKQIVDQKKVGLLAKLASHASSLYAQAVEGVQANVERGTFLKVWLYFVQIKASQMSSMAQYFQGLADDDANNHGVAVARLQLATAQAKEAVKLASNFPISLPPSANLGADTGSILCDITKRHLSTVQDKLQAFNKDNDFIYHATVPDAASLSPVAKLPACKPIPVSELYAGQDIQRITGPDLFAKIIPLSVTESASLYDEEKAKILRAETERVDAANSEMAASLDYLRLPGALQVLKGGFNQEVLPDDDFRTWCVDVADHENPEALFDLLRRQRDAIFGILDKSAKQLDMEESVCEKMRSKYEGDWTQQPSSRLTTTLRSDIKNYRDALDAASNSDGLLATKLRQNSIEFDEMRTAAQHGEIDALFQGALAKVRGKSGRQATSPSEGNLLDTDFEDGSASVPEQINVVDEILTKLNLVKKERNQVLKDLKDKIHEDDISQILILNKKSIANYETQLFKSELEKFRTHQNRLVQANHKQSALMKELTAAFNSLLQDKRVQSEQSKYESVQRQRSSVVNKYKRAYQEFLDLESGLNGAKRWYADMKETVDSLEKNVDTFVNNRRSEGAQLLSQIEQTLANNKGQQAELERERLRGLMERMSVEPSASPTPRFQQQSFSNVPPSTTPSYNSPSASGGLANTSAATRYPDFNPQGQYQGPSPPPPNQNATPLPYASHMGQQPAAYNPSTHGQIRGPTSPPPMTTAYAQPTFGQPGAAHQYNTYGNQQSAQGHAMHSANPTGYAPQAYVPPPPPREPPPMGQQQTYQARPAEYFAPPPQQPYQQSQGDQWSGLQTWK</sequence>
<dbReference type="Gene3D" id="1.20.120.560">
    <property type="entry name" value="alix/aip1 in complex with the ypdl late domain"/>
    <property type="match status" value="1"/>
</dbReference>
<feature type="coiled-coil region" evidence="6">
    <location>
        <begin position="695"/>
        <end position="747"/>
    </location>
</feature>
<evidence type="ECO:0000313" key="9">
    <source>
        <dbReference type="EMBL" id="CAK7263187.1"/>
    </source>
</evidence>
<keyword evidence="4" id="KW-0967">Endosome</keyword>
<dbReference type="Gene3D" id="1.20.140.50">
    <property type="entry name" value="alix/aip1 like domains"/>
    <property type="match status" value="1"/>
</dbReference>
<evidence type="ECO:0000256" key="2">
    <source>
        <dbReference type="ARBA" id="ARBA00004496"/>
    </source>
</evidence>
<dbReference type="InterPro" id="IPR004328">
    <property type="entry name" value="BRO1_dom"/>
</dbReference>
<feature type="region of interest" description="Disordered" evidence="7">
    <location>
        <begin position="753"/>
        <end position="947"/>
    </location>
</feature>
<evidence type="ECO:0000313" key="10">
    <source>
        <dbReference type="Proteomes" id="UP001642502"/>
    </source>
</evidence>
<dbReference type="Gene3D" id="1.25.40.280">
    <property type="entry name" value="alix/aip1 like domains"/>
    <property type="match status" value="1"/>
</dbReference>
<dbReference type="EMBL" id="CAWUON010000002">
    <property type="protein sequence ID" value="CAK7263187.1"/>
    <property type="molecule type" value="Genomic_DNA"/>
</dbReference>
<dbReference type="CDD" id="cd09237">
    <property type="entry name" value="V_ScBro1_like"/>
    <property type="match status" value="1"/>
</dbReference>
<evidence type="ECO:0000259" key="8">
    <source>
        <dbReference type="PROSITE" id="PS51180"/>
    </source>
</evidence>
<comment type="subcellular location">
    <subcellularLocation>
        <location evidence="2">Cytoplasm</location>
    </subcellularLocation>
    <subcellularLocation>
        <location evidence="1">Endosome</location>
    </subcellularLocation>
</comment>
<dbReference type="SMART" id="SM01041">
    <property type="entry name" value="BRO1"/>
    <property type="match status" value="1"/>
</dbReference>
<evidence type="ECO:0000256" key="4">
    <source>
        <dbReference type="ARBA" id="ARBA00022753"/>
    </source>
</evidence>